<dbReference type="GO" id="GO:0016757">
    <property type="term" value="F:glycosyltransferase activity"/>
    <property type="evidence" value="ECO:0007669"/>
    <property type="project" value="UniProtKB-KW"/>
</dbReference>
<dbReference type="SUPFAM" id="SSF53756">
    <property type="entry name" value="UDP-Glycosyltransferase/glycogen phosphorylase"/>
    <property type="match status" value="1"/>
</dbReference>
<evidence type="ECO:0000259" key="1">
    <source>
        <dbReference type="Pfam" id="PF00534"/>
    </source>
</evidence>
<accession>A0A921MSF9</accession>
<reference evidence="2" key="2">
    <citation type="submission" date="2021-09" db="EMBL/GenBank/DDBJ databases">
        <authorList>
            <person name="Gilroy R."/>
        </authorList>
    </citation>
    <scope>NUCLEOTIDE SEQUENCE</scope>
    <source>
        <strain evidence="2">CHK121-7720</strain>
    </source>
</reference>
<dbReference type="RefSeq" id="WP_273306481.1">
    <property type="nucleotide sequence ID" value="NZ_DYUD01000023.1"/>
</dbReference>
<dbReference type="EMBL" id="DYUD01000023">
    <property type="protein sequence ID" value="HJG89224.1"/>
    <property type="molecule type" value="Genomic_DNA"/>
</dbReference>
<dbReference type="PANTHER" id="PTHR45947">
    <property type="entry name" value="SULFOQUINOVOSYL TRANSFERASE SQD2"/>
    <property type="match status" value="1"/>
</dbReference>
<name>A0A921MSF9_9BACT</name>
<keyword evidence="2" id="KW-0808">Transferase</keyword>
<dbReference type="Proteomes" id="UP000757103">
    <property type="component" value="Unassembled WGS sequence"/>
</dbReference>
<reference evidence="2" key="1">
    <citation type="journal article" date="2021" name="PeerJ">
        <title>Extensive microbial diversity within the chicken gut microbiome revealed by metagenomics and culture.</title>
        <authorList>
            <person name="Gilroy R."/>
            <person name="Ravi A."/>
            <person name="Getino M."/>
            <person name="Pursley I."/>
            <person name="Horton D.L."/>
            <person name="Alikhan N.F."/>
            <person name="Baker D."/>
            <person name="Gharbi K."/>
            <person name="Hall N."/>
            <person name="Watson M."/>
            <person name="Adriaenssens E.M."/>
            <person name="Foster-Nyarko E."/>
            <person name="Jarju S."/>
            <person name="Secka A."/>
            <person name="Antonio M."/>
            <person name="Oren A."/>
            <person name="Chaudhuri R.R."/>
            <person name="La Ragione R."/>
            <person name="Hildebrand F."/>
            <person name="Pallen M.J."/>
        </authorList>
    </citation>
    <scope>NUCLEOTIDE SEQUENCE</scope>
    <source>
        <strain evidence="2">CHK121-7720</strain>
    </source>
</reference>
<sequence length="383" mass="43556">MSKILWVNPSFLDYRIPLYKELYNLCNGQFYLVYSKDRVPQRCIDKIDAAIGDNALGLPHEKQIHVGGKGDFANTGVSIPFPKGLYRLIKSVDVDVIISEGFFQFTPWSLMRSVMKHIPLMIAYERTAHTERNCPWWRSLYRKIINKFVSGYIANGILTKEYLISQGVNSNKIFTGGMCADSTQLALDCAAYTNKIELKQELNLDNNGYVYIFVGRLILLKGVNYLLKAWERHHLQYPNDSLLIVGDGPLREEYIAQYSSKNNIVFTGAIDYSEIYKYYAISDVFVIPTLEDNWSLVVPEAMACGLPIACSIYNGCYPELVQEGRNGALFDPLKEDTIVKALSVFHSVDLKKYGDESRAIEKQFNPQQTAQNIYSAVIEVLKK</sequence>
<dbReference type="EC" id="2.4.-.-" evidence="2"/>
<dbReference type="Pfam" id="PF00534">
    <property type="entry name" value="Glycos_transf_1"/>
    <property type="match status" value="1"/>
</dbReference>
<dbReference type="InterPro" id="IPR001296">
    <property type="entry name" value="Glyco_trans_1"/>
</dbReference>
<feature type="domain" description="Glycosyl transferase family 1" evidence="1">
    <location>
        <begin position="195"/>
        <end position="342"/>
    </location>
</feature>
<protein>
    <submittedName>
        <fullName evidence="2">Glycosyltransferase</fullName>
        <ecNumber evidence="2">2.4.-.-</ecNumber>
    </submittedName>
</protein>
<dbReference type="PANTHER" id="PTHR45947:SF3">
    <property type="entry name" value="SULFOQUINOVOSYL TRANSFERASE SQD2"/>
    <property type="match status" value="1"/>
</dbReference>
<evidence type="ECO:0000313" key="3">
    <source>
        <dbReference type="Proteomes" id="UP000757103"/>
    </source>
</evidence>
<keyword evidence="2" id="KW-0328">Glycosyltransferase</keyword>
<proteinExistence type="predicted"/>
<dbReference type="InterPro" id="IPR050194">
    <property type="entry name" value="Glycosyltransferase_grp1"/>
</dbReference>
<gene>
    <name evidence="2" type="ORF">K8U91_07120</name>
</gene>
<evidence type="ECO:0000313" key="2">
    <source>
        <dbReference type="EMBL" id="HJG89224.1"/>
    </source>
</evidence>
<dbReference type="AlphaFoldDB" id="A0A921MSF9"/>
<dbReference type="Gene3D" id="3.40.50.2000">
    <property type="entry name" value="Glycogen Phosphorylase B"/>
    <property type="match status" value="2"/>
</dbReference>
<comment type="caution">
    <text evidence="2">The sequence shown here is derived from an EMBL/GenBank/DDBJ whole genome shotgun (WGS) entry which is preliminary data.</text>
</comment>
<organism evidence="2 3">
    <name type="scientific">Barnesiella viscericola</name>
    <dbReference type="NCBI Taxonomy" id="397865"/>
    <lineage>
        <taxon>Bacteria</taxon>
        <taxon>Pseudomonadati</taxon>
        <taxon>Bacteroidota</taxon>
        <taxon>Bacteroidia</taxon>
        <taxon>Bacteroidales</taxon>
        <taxon>Barnesiellaceae</taxon>
        <taxon>Barnesiella</taxon>
    </lineage>
</organism>